<sequence>MNEVGKPRLRGIVLDLDDTLYLEQEYVRSGFLAVACGLAHEPEEAELYGQWLIDRAAQQHDGRTFNHLLDAFPELASRKTIAEMVKVYREHTPVLTLSDDWKHLLEGWRQKDLFLGLISDGELIGQERKVKALGLAPYFDKLVLTDSLGKEHWKPSATAFKSIEESSGLTAAELVYIGDNVLKDFVAPNALGWHSIRLRMKGQVRSHLEPEGLSFAAEREVDSLTVLSEVIEGWL</sequence>
<dbReference type="Pfam" id="PF00702">
    <property type="entry name" value="Hydrolase"/>
    <property type="match status" value="1"/>
</dbReference>
<protein>
    <submittedName>
        <fullName evidence="4">HAD family hydrolase</fullName>
        <ecNumber evidence="4">3.1.3.-</ecNumber>
    </submittedName>
</protein>
<organism evidence="4">
    <name type="scientific">Deinococcus sp. VB142</name>
    <dbReference type="NCBI Taxonomy" id="3112952"/>
    <lineage>
        <taxon>Bacteria</taxon>
        <taxon>Thermotogati</taxon>
        <taxon>Deinococcota</taxon>
        <taxon>Deinococci</taxon>
        <taxon>Deinococcales</taxon>
        <taxon>Deinococcaceae</taxon>
        <taxon>Deinococcus</taxon>
    </lineage>
</organism>
<dbReference type="GO" id="GO:0046872">
    <property type="term" value="F:metal ion binding"/>
    <property type="evidence" value="ECO:0007669"/>
    <property type="project" value="UniProtKB-KW"/>
</dbReference>
<keyword evidence="1" id="KW-0479">Metal-binding</keyword>
<evidence type="ECO:0000313" key="4">
    <source>
        <dbReference type="EMBL" id="WYF43316.1"/>
    </source>
</evidence>
<dbReference type="SFLD" id="SFLDS00003">
    <property type="entry name" value="Haloacid_Dehalogenase"/>
    <property type="match status" value="1"/>
</dbReference>
<keyword evidence="2 4" id="KW-0378">Hydrolase</keyword>
<dbReference type="InterPro" id="IPR023214">
    <property type="entry name" value="HAD_sf"/>
</dbReference>
<proteinExistence type="predicted"/>
<dbReference type="Gene3D" id="3.40.50.1000">
    <property type="entry name" value="HAD superfamily/HAD-like"/>
    <property type="match status" value="1"/>
</dbReference>
<evidence type="ECO:0000256" key="3">
    <source>
        <dbReference type="ARBA" id="ARBA00022842"/>
    </source>
</evidence>
<evidence type="ECO:0000256" key="1">
    <source>
        <dbReference type="ARBA" id="ARBA00022723"/>
    </source>
</evidence>
<gene>
    <name evidence="4" type="ORF">WDJ50_07700</name>
</gene>
<dbReference type="SUPFAM" id="SSF56784">
    <property type="entry name" value="HAD-like"/>
    <property type="match status" value="1"/>
</dbReference>
<dbReference type="RefSeq" id="WP_339093883.1">
    <property type="nucleotide sequence ID" value="NZ_CP149782.1"/>
</dbReference>
<dbReference type="GO" id="GO:0016791">
    <property type="term" value="F:phosphatase activity"/>
    <property type="evidence" value="ECO:0007669"/>
    <property type="project" value="TreeGrafter"/>
</dbReference>
<dbReference type="AlphaFoldDB" id="A0AAU6PZA0"/>
<name>A0AAU6PZA0_9DEIO</name>
<dbReference type="EMBL" id="CP149782">
    <property type="protein sequence ID" value="WYF43316.1"/>
    <property type="molecule type" value="Genomic_DNA"/>
</dbReference>
<dbReference type="SFLD" id="SFLDG01129">
    <property type="entry name" value="C1.5:_HAD__Beta-PGM__Phosphata"/>
    <property type="match status" value="1"/>
</dbReference>
<keyword evidence="3" id="KW-0460">Magnesium</keyword>
<evidence type="ECO:0000256" key="2">
    <source>
        <dbReference type="ARBA" id="ARBA00022801"/>
    </source>
</evidence>
<dbReference type="EC" id="3.1.3.-" evidence="4"/>
<reference evidence="4" key="1">
    <citation type="submission" date="2024-03" db="EMBL/GenBank/DDBJ databases">
        <title>Deinococcus weizhi sp. nov., isolated from human skin.</title>
        <authorList>
            <person name="Wei Z."/>
            <person name="Tian F."/>
            <person name="Yang C."/>
            <person name="Xin L.T."/>
            <person name="Wen Z.J."/>
            <person name="Lan K.C."/>
            <person name="Yu L."/>
            <person name="Zhe W."/>
            <person name="Dan F.D."/>
            <person name="Jun W."/>
            <person name="Rui Z."/>
            <person name="Yong X.J."/>
            <person name="Ting Y."/>
            <person name="Wei X."/>
            <person name="Xu Z.G."/>
            <person name="Xin Z."/>
            <person name="Dong F.G."/>
            <person name="Ni X.M."/>
            <person name="Zheng M.G."/>
            <person name="Chun Y."/>
            <person name="Qian W.X."/>
        </authorList>
    </citation>
    <scope>NUCLEOTIDE SEQUENCE</scope>
    <source>
        <strain evidence="4">VB142</strain>
    </source>
</reference>
<dbReference type="InterPro" id="IPR051400">
    <property type="entry name" value="HAD-like_hydrolase"/>
</dbReference>
<accession>A0AAU6PZA0</accession>
<dbReference type="PANTHER" id="PTHR46470:SF2">
    <property type="entry name" value="GLYCERALDEHYDE 3-PHOSPHATE PHOSPHATASE"/>
    <property type="match status" value="1"/>
</dbReference>
<dbReference type="InterPro" id="IPR036412">
    <property type="entry name" value="HAD-like_sf"/>
</dbReference>
<dbReference type="Gene3D" id="1.10.150.520">
    <property type="match status" value="1"/>
</dbReference>
<dbReference type="PANTHER" id="PTHR46470">
    <property type="entry name" value="N-ACYLNEURAMINATE-9-PHOSPHATASE"/>
    <property type="match status" value="1"/>
</dbReference>